<name>A0ABT2NZC4_9GAMM</name>
<proteinExistence type="predicted"/>
<dbReference type="Proteomes" id="UP001431192">
    <property type="component" value="Unassembled WGS sequence"/>
</dbReference>
<reference evidence="1" key="1">
    <citation type="submission" date="2022-09" db="EMBL/GenBank/DDBJ databases">
        <title>Shewanella sp. KJ10-1 sp.nov, isolated from marine algae.</title>
        <authorList>
            <person name="Butt M."/>
            <person name="Lee J.K."/>
            <person name="Kim J.M."/>
            <person name="Choi D.G."/>
        </authorList>
    </citation>
    <scope>NUCLEOTIDE SEQUENCE</scope>
    <source>
        <strain evidence="1">KJ10-1</strain>
    </source>
</reference>
<dbReference type="RefSeq" id="WP_261732226.1">
    <property type="nucleotide sequence ID" value="NZ_JAODOQ010000001.1"/>
</dbReference>
<protein>
    <submittedName>
        <fullName evidence="1">Uncharacterized protein</fullName>
    </submittedName>
</protein>
<sequence length="52" mass="6146">MLQDNKAIMSLVVKRKERVENLQKLFKIVNVKAMKPQISLQKTEEKSWGYII</sequence>
<keyword evidence="2" id="KW-1185">Reference proteome</keyword>
<evidence type="ECO:0000313" key="1">
    <source>
        <dbReference type="EMBL" id="MCT8985739.1"/>
    </source>
</evidence>
<evidence type="ECO:0000313" key="2">
    <source>
        <dbReference type="Proteomes" id="UP001431192"/>
    </source>
</evidence>
<dbReference type="EMBL" id="JAODOQ010000001">
    <property type="protein sequence ID" value="MCT8985739.1"/>
    <property type="molecule type" value="Genomic_DNA"/>
</dbReference>
<accession>A0ABT2NZC4</accession>
<comment type="caution">
    <text evidence="1">The sequence shown here is derived from an EMBL/GenBank/DDBJ whole genome shotgun (WGS) entry which is preliminary data.</text>
</comment>
<gene>
    <name evidence="1" type="ORF">N4T56_03450</name>
</gene>
<organism evidence="1 2">
    <name type="scientific">Shewanella phaeophyticola</name>
    <dbReference type="NCBI Taxonomy" id="2978345"/>
    <lineage>
        <taxon>Bacteria</taxon>
        <taxon>Pseudomonadati</taxon>
        <taxon>Pseudomonadota</taxon>
        <taxon>Gammaproteobacteria</taxon>
        <taxon>Alteromonadales</taxon>
        <taxon>Shewanellaceae</taxon>
        <taxon>Shewanella</taxon>
    </lineage>
</organism>